<dbReference type="OrthoDB" id="5186830at2"/>
<dbReference type="EMBL" id="PTJD01000013">
    <property type="protein sequence ID" value="PPK92646.1"/>
    <property type="molecule type" value="Genomic_DNA"/>
</dbReference>
<dbReference type="Proteomes" id="UP000239485">
    <property type="component" value="Unassembled WGS sequence"/>
</dbReference>
<dbReference type="SUPFAM" id="SSF109604">
    <property type="entry name" value="HD-domain/PDEase-like"/>
    <property type="match status" value="1"/>
</dbReference>
<accession>A0A2S6IEN4</accession>
<dbReference type="AlphaFoldDB" id="A0A2S6IEN4"/>
<comment type="caution">
    <text evidence="1">The sequence shown here is derived from an EMBL/GenBank/DDBJ whole genome shotgun (WGS) entry which is preliminary data.</text>
</comment>
<protein>
    <submittedName>
        <fullName evidence="1">HD domain-containing protein</fullName>
    </submittedName>
</protein>
<keyword evidence="2" id="KW-1185">Reference proteome</keyword>
<dbReference type="InterPro" id="IPR052194">
    <property type="entry name" value="MESH1"/>
</dbReference>
<evidence type="ECO:0000313" key="1">
    <source>
        <dbReference type="EMBL" id="PPK92646.1"/>
    </source>
</evidence>
<dbReference type="Pfam" id="PF13328">
    <property type="entry name" value="HD_4"/>
    <property type="match status" value="1"/>
</dbReference>
<dbReference type="Gene3D" id="1.10.3210.10">
    <property type="entry name" value="Hypothetical protein af1432"/>
    <property type="match status" value="1"/>
</dbReference>
<dbReference type="RefSeq" id="WP_104434495.1">
    <property type="nucleotide sequence ID" value="NZ_PTJD01000013.1"/>
</dbReference>
<dbReference type="PANTHER" id="PTHR46246">
    <property type="entry name" value="GUANOSINE-3',5'-BIS(DIPHOSPHATE) 3'-PYROPHOSPHOHYDROLASE MESH1"/>
    <property type="match status" value="1"/>
</dbReference>
<evidence type="ECO:0000313" key="2">
    <source>
        <dbReference type="Proteomes" id="UP000239485"/>
    </source>
</evidence>
<sequence>MGTDLVAAARELAASAHAGQVDKAGAPYLSHPERVAARVAAQVPSGPAEAVAVAWLHDVVEDTSVTAEELRAAGFPERVVAAVLALTRVPGEEPDTYYARVAADPLALRVKRADIADNTDPARVAALDGATRERLAAKYAHALAVLDELSARRGPGDSPTPSAARD</sequence>
<organism evidence="1 2">
    <name type="scientific">Kineococcus xinjiangensis</name>
    <dbReference type="NCBI Taxonomy" id="512762"/>
    <lineage>
        <taxon>Bacteria</taxon>
        <taxon>Bacillati</taxon>
        <taxon>Actinomycetota</taxon>
        <taxon>Actinomycetes</taxon>
        <taxon>Kineosporiales</taxon>
        <taxon>Kineosporiaceae</taxon>
        <taxon>Kineococcus</taxon>
    </lineage>
</organism>
<gene>
    <name evidence="1" type="ORF">CLV92_11375</name>
</gene>
<dbReference type="GO" id="GO:0008893">
    <property type="term" value="F:guanosine-3',5'-bis(diphosphate) 3'-diphosphatase activity"/>
    <property type="evidence" value="ECO:0007669"/>
    <property type="project" value="TreeGrafter"/>
</dbReference>
<reference evidence="1 2" key="1">
    <citation type="submission" date="2018-02" db="EMBL/GenBank/DDBJ databases">
        <title>Genomic Encyclopedia of Archaeal and Bacterial Type Strains, Phase II (KMG-II): from individual species to whole genera.</title>
        <authorList>
            <person name="Goeker M."/>
        </authorList>
    </citation>
    <scope>NUCLEOTIDE SEQUENCE [LARGE SCALE GENOMIC DNA]</scope>
    <source>
        <strain evidence="1 2">DSM 22857</strain>
    </source>
</reference>
<proteinExistence type="predicted"/>
<name>A0A2S6IEN4_9ACTN</name>
<dbReference type="PANTHER" id="PTHR46246:SF1">
    <property type="entry name" value="GUANOSINE-3',5'-BIS(DIPHOSPHATE) 3'-PYROPHOSPHOHYDROLASE MESH1"/>
    <property type="match status" value="1"/>
</dbReference>